<keyword evidence="10" id="KW-1185">Reference proteome</keyword>
<dbReference type="PANTHER" id="PTHR46323">
    <property type="entry name" value="BETA-GALACTOSIDASE"/>
    <property type="match status" value="1"/>
</dbReference>
<name>A0A6P1M9A9_9BACT</name>
<dbReference type="InterPro" id="IPR014718">
    <property type="entry name" value="GH-type_carb-bd"/>
</dbReference>
<dbReference type="InterPro" id="IPR008979">
    <property type="entry name" value="Galactose-bd-like_sf"/>
</dbReference>
<evidence type="ECO:0000259" key="8">
    <source>
        <dbReference type="SMART" id="SM01038"/>
    </source>
</evidence>
<evidence type="ECO:0000256" key="2">
    <source>
        <dbReference type="ARBA" id="ARBA00007401"/>
    </source>
</evidence>
<dbReference type="Pfam" id="PF02837">
    <property type="entry name" value="Glyco_hydro_2_N"/>
    <property type="match status" value="1"/>
</dbReference>
<dbReference type="InterPro" id="IPR036156">
    <property type="entry name" value="Beta-gal/glucu_dom_sf"/>
</dbReference>
<sequence>MKLWEMPEVTGVNRLRPRATLHGYPSLDEALKKRTPYAPWHQSLSGDWKFQLIDRPENAGRFQTLETDDSQWETIPVPSNWTMLNNSDWPIYTNIKMPFDHVPPNVPEQNPTGLYRKTFTLDQSWTARRTVIHFGGVESCFFVYCNGKEVGFGKGSRTPVEFDLTPFVQKGENLLAVKVIRWSDGSYVEDQDHWWMAGIHRDVTLYSTDSDFIQDVFARPVLDEACRDATLEVDVMIASSAEQRSEELRTVSVHLADPAGQTVELIHAEQSVGLGPQPLTAHGSGAPDNTARFSFPISQPQPWSAETPALYTLAVELKDPSGKTIEATATRIGFKRIEIRGRDMRINGKPVIIHGVNRHDHDPLTGKTVSRETMIKDILLLKQFNFNAVRTAHYPNDPEWYDLCDEYGLYVMDEANIEAHDYYDQLCRDPRWTAAFMDRTQRMVLRDKNHASIFCWSLGNETGYGENHDACAGWIRFYDPTRILHYEGVSRPEFGQAFVSEPSFRGALSSDLFSSMYPSVGQLEGFADEPRNPRPTVLCEYSHAMGNSNGSLKDYYRLFETVPSLQGGFIWDWVDQGLLLNRDKRMFDAEWNEPENASEAFADCHRPGGKWFWGFGGDFGESYHDFDFCINGLIWPDRTPHPAMFEFKKLAQPVGVELIDASTLRITNKRDFTDLSDLSGKWELLEDGEVIERGDLPQLTVQPGESETVPLTLPMPGNKTMHLDLFFQTLKKTPWCPAGHEVAREQFELQTAAPALPESLPLTVEVKDGSVSVLQNGEPVLENIDLNLWRACTDNDGIRGWTGQENKPMGQWMAAGFQSLEATAWQHEVLSDGSAEVSRMYGAIEFKQRFVPCAEGLRVENEFVFPDDLPTLPRIGLKAMLPSGFEQLEWFGKGPHESYIDRDAGVFSRHWKSTVTDQYVPYILPQEHGNHVGTRWISLSNGDNTLRVTGAEPFEFAASHFTANDLFAAIHTDQLTPRAETILTLDLKQRGLGSGSCGPQTEPPYHCTPGTYRFDFTVSYRSNL</sequence>
<dbReference type="SUPFAM" id="SSF74650">
    <property type="entry name" value="Galactose mutarotase-like"/>
    <property type="match status" value="1"/>
</dbReference>
<dbReference type="InterPro" id="IPR017853">
    <property type="entry name" value="GH"/>
</dbReference>
<feature type="domain" description="Beta galactosidase small chain/" evidence="8">
    <location>
        <begin position="763"/>
        <end position="1019"/>
    </location>
</feature>
<dbReference type="GO" id="GO:0009341">
    <property type="term" value="C:beta-galactosidase complex"/>
    <property type="evidence" value="ECO:0007669"/>
    <property type="project" value="InterPro"/>
</dbReference>
<dbReference type="InterPro" id="IPR011013">
    <property type="entry name" value="Gal_mutarotase_sf_dom"/>
</dbReference>
<dbReference type="SUPFAM" id="SSF51445">
    <property type="entry name" value="(Trans)glycosidases"/>
    <property type="match status" value="1"/>
</dbReference>
<keyword evidence="4 7" id="KW-0378">Hydrolase</keyword>
<dbReference type="Pfam" id="PF16353">
    <property type="entry name" value="LacZ_4"/>
    <property type="match status" value="1"/>
</dbReference>
<dbReference type="EMBL" id="CP047593">
    <property type="protein sequence ID" value="QHI69134.1"/>
    <property type="molecule type" value="Genomic_DNA"/>
</dbReference>
<accession>A0A6P1M9A9</accession>
<evidence type="ECO:0000256" key="5">
    <source>
        <dbReference type="ARBA" id="ARBA00023295"/>
    </source>
</evidence>
<dbReference type="InterPro" id="IPR006103">
    <property type="entry name" value="Glyco_hydro_2_cat"/>
</dbReference>
<dbReference type="Proteomes" id="UP000464954">
    <property type="component" value="Chromosome"/>
</dbReference>
<evidence type="ECO:0000256" key="6">
    <source>
        <dbReference type="ARBA" id="ARBA00032230"/>
    </source>
</evidence>
<dbReference type="RefSeq" id="WP_160628160.1">
    <property type="nucleotide sequence ID" value="NZ_CP047593.1"/>
</dbReference>
<evidence type="ECO:0000256" key="3">
    <source>
        <dbReference type="ARBA" id="ARBA00012756"/>
    </source>
</evidence>
<dbReference type="Pfam" id="PF02836">
    <property type="entry name" value="Glyco_hydro_2_C"/>
    <property type="match status" value="1"/>
</dbReference>
<dbReference type="PANTHER" id="PTHR46323:SF2">
    <property type="entry name" value="BETA-GALACTOSIDASE"/>
    <property type="match status" value="1"/>
</dbReference>
<evidence type="ECO:0000313" key="9">
    <source>
        <dbReference type="EMBL" id="QHI69134.1"/>
    </source>
</evidence>
<reference evidence="9 10" key="1">
    <citation type="submission" date="2020-01" db="EMBL/GenBank/DDBJ databases">
        <title>Ponticoccus aerotolerans gen. nov., sp. nov., an anaerobic bacterium and proposal of Ponticoccusceae fam. nov., Ponticoccusles ord. nov. and Ponticoccuse classis nov. in the phylum Kiritimatiellaeota.</title>
        <authorList>
            <person name="Zhou L.Y."/>
            <person name="Du Z.J."/>
        </authorList>
    </citation>
    <scope>NUCLEOTIDE SEQUENCE [LARGE SCALE GENOMIC DNA]</scope>
    <source>
        <strain evidence="9 10">S-5007</strain>
    </source>
</reference>
<dbReference type="Pfam" id="PF02929">
    <property type="entry name" value="Bgal_small_N"/>
    <property type="match status" value="1"/>
</dbReference>
<evidence type="ECO:0000313" key="10">
    <source>
        <dbReference type="Proteomes" id="UP000464954"/>
    </source>
</evidence>
<dbReference type="SMART" id="SM01038">
    <property type="entry name" value="Bgal_small_N"/>
    <property type="match status" value="1"/>
</dbReference>
<dbReference type="SUPFAM" id="SSF49303">
    <property type="entry name" value="beta-Galactosidase/glucuronidase domain"/>
    <property type="match status" value="2"/>
</dbReference>
<dbReference type="GO" id="GO:0030246">
    <property type="term" value="F:carbohydrate binding"/>
    <property type="evidence" value="ECO:0007669"/>
    <property type="project" value="InterPro"/>
</dbReference>
<dbReference type="InterPro" id="IPR006101">
    <property type="entry name" value="Glyco_hydro_2"/>
</dbReference>
<evidence type="ECO:0000256" key="4">
    <source>
        <dbReference type="ARBA" id="ARBA00022801"/>
    </source>
</evidence>
<proteinExistence type="inferred from homology"/>
<protein>
    <recommendedName>
        <fullName evidence="3 7">Beta-galactosidase</fullName>
        <ecNumber evidence="3 7">3.2.1.23</ecNumber>
    </recommendedName>
    <alternativeName>
        <fullName evidence="6 7">Lactase</fullName>
    </alternativeName>
</protein>
<dbReference type="InterPro" id="IPR023230">
    <property type="entry name" value="Glyco_hydro_2_CS"/>
</dbReference>
<dbReference type="EC" id="3.2.1.23" evidence="3 7"/>
<dbReference type="GO" id="GO:0005990">
    <property type="term" value="P:lactose catabolic process"/>
    <property type="evidence" value="ECO:0007669"/>
    <property type="project" value="TreeGrafter"/>
</dbReference>
<dbReference type="GO" id="GO:0004565">
    <property type="term" value="F:beta-galactosidase activity"/>
    <property type="evidence" value="ECO:0007669"/>
    <property type="project" value="UniProtKB-EC"/>
</dbReference>
<dbReference type="PROSITE" id="PS00719">
    <property type="entry name" value="GLYCOSYL_HYDROL_F2_1"/>
    <property type="match status" value="1"/>
</dbReference>
<dbReference type="Gene3D" id="2.60.40.10">
    <property type="entry name" value="Immunoglobulins"/>
    <property type="match status" value="2"/>
</dbReference>
<dbReference type="Gene3D" id="3.20.20.80">
    <property type="entry name" value="Glycosidases"/>
    <property type="match status" value="1"/>
</dbReference>
<dbReference type="Gene3D" id="2.60.120.260">
    <property type="entry name" value="Galactose-binding domain-like"/>
    <property type="match status" value="1"/>
</dbReference>
<gene>
    <name evidence="9" type="ORF">GT409_06620</name>
</gene>
<comment type="catalytic activity">
    <reaction evidence="1 7">
        <text>Hydrolysis of terminal non-reducing beta-D-galactose residues in beta-D-galactosides.</text>
        <dbReference type="EC" id="3.2.1.23"/>
    </reaction>
</comment>
<dbReference type="SUPFAM" id="SSF49785">
    <property type="entry name" value="Galactose-binding domain-like"/>
    <property type="match status" value="1"/>
</dbReference>
<evidence type="ECO:0000256" key="7">
    <source>
        <dbReference type="RuleBase" id="RU361154"/>
    </source>
</evidence>
<dbReference type="InterPro" id="IPR032312">
    <property type="entry name" value="LacZ_4"/>
</dbReference>
<comment type="similarity">
    <text evidence="2 7">Belongs to the glycosyl hydrolase 2 family.</text>
</comment>
<dbReference type="AlphaFoldDB" id="A0A6P1M9A9"/>
<dbReference type="InterPro" id="IPR013783">
    <property type="entry name" value="Ig-like_fold"/>
</dbReference>
<evidence type="ECO:0000256" key="1">
    <source>
        <dbReference type="ARBA" id="ARBA00001412"/>
    </source>
</evidence>
<keyword evidence="5 7" id="KW-0326">Glycosidase</keyword>
<dbReference type="InterPro" id="IPR004199">
    <property type="entry name" value="B-gal_small/dom_5"/>
</dbReference>
<dbReference type="Gene3D" id="2.70.98.10">
    <property type="match status" value="1"/>
</dbReference>
<dbReference type="Pfam" id="PF00703">
    <property type="entry name" value="Glyco_hydro_2"/>
    <property type="match status" value="1"/>
</dbReference>
<organism evidence="9 10">
    <name type="scientific">Tichowtungia aerotolerans</name>
    <dbReference type="NCBI Taxonomy" id="2697043"/>
    <lineage>
        <taxon>Bacteria</taxon>
        <taxon>Pseudomonadati</taxon>
        <taxon>Kiritimatiellota</taxon>
        <taxon>Tichowtungiia</taxon>
        <taxon>Tichowtungiales</taxon>
        <taxon>Tichowtungiaceae</taxon>
        <taxon>Tichowtungia</taxon>
    </lineage>
</organism>
<dbReference type="PRINTS" id="PR00132">
    <property type="entry name" value="GLHYDRLASE2"/>
</dbReference>
<dbReference type="InterPro" id="IPR050347">
    <property type="entry name" value="Bact_Beta-galactosidase"/>
</dbReference>
<dbReference type="InterPro" id="IPR006102">
    <property type="entry name" value="Ig-like_GH2"/>
</dbReference>
<dbReference type="InterPro" id="IPR006104">
    <property type="entry name" value="Glyco_hydro_2_N"/>
</dbReference>
<dbReference type="KEGG" id="taer:GT409_06620"/>